<keyword evidence="3" id="KW-0732">Signal</keyword>
<dbReference type="EMBL" id="FUZP01000001">
    <property type="protein sequence ID" value="SKC35191.1"/>
    <property type="molecule type" value="Genomic_DNA"/>
</dbReference>
<dbReference type="STRING" id="123320.SAMN06309945_0028"/>
<keyword evidence="2" id="KW-1133">Transmembrane helix</keyword>
<evidence type="ECO:0000313" key="5">
    <source>
        <dbReference type="Proteomes" id="UP000190857"/>
    </source>
</evidence>
<organism evidence="4 5">
    <name type="scientific">Okibacterium fritillariae</name>
    <dbReference type="NCBI Taxonomy" id="123320"/>
    <lineage>
        <taxon>Bacteria</taxon>
        <taxon>Bacillati</taxon>
        <taxon>Actinomycetota</taxon>
        <taxon>Actinomycetes</taxon>
        <taxon>Micrococcales</taxon>
        <taxon>Microbacteriaceae</taxon>
        <taxon>Okibacterium</taxon>
    </lineage>
</organism>
<feature type="compositionally biased region" description="Low complexity" evidence="1">
    <location>
        <begin position="743"/>
        <end position="765"/>
    </location>
</feature>
<dbReference type="InterPro" id="IPR046112">
    <property type="entry name" value="DUF6049"/>
</dbReference>
<feature type="region of interest" description="Disordered" evidence="1">
    <location>
        <begin position="330"/>
        <end position="366"/>
    </location>
</feature>
<dbReference type="Proteomes" id="UP000190857">
    <property type="component" value="Unassembled WGS sequence"/>
</dbReference>
<dbReference type="Pfam" id="PF19516">
    <property type="entry name" value="DUF6049"/>
    <property type="match status" value="1"/>
</dbReference>
<gene>
    <name evidence="4" type="ORF">SAMN06309945_0028</name>
</gene>
<evidence type="ECO:0000256" key="2">
    <source>
        <dbReference type="SAM" id="Phobius"/>
    </source>
</evidence>
<keyword evidence="2" id="KW-0812">Transmembrane</keyword>
<keyword evidence="2" id="KW-0472">Membrane</keyword>
<evidence type="ECO:0000256" key="3">
    <source>
        <dbReference type="SAM" id="SignalP"/>
    </source>
</evidence>
<dbReference type="AlphaFoldDB" id="A0A1T5I7I8"/>
<feature type="signal peptide" evidence="3">
    <location>
        <begin position="1"/>
        <end position="31"/>
    </location>
</feature>
<reference evidence="4 5" key="1">
    <citation type="submission" date="2017-02" db="EMBL/GenBank/DDBJ databases">
        <authorList>
            <person name="Peterson S.W."/>
        </authorList>
    </citation>
    <scope>NUCLEOTIDE SEQUENCE [LARGE SCALE GENOMIC DNA]</scope>
    <source>
        <strain evidence="4 5">VKM Ac-2059</strain>
    </source>
</reference>
<protein>
    <submittedName>
        <fullName evidence="4">Uncharacterized protein</fullName>
    </submittedName>
</protein>
<proteinExistence type="predicted"/>
<feature type="region of interest" description="Disordered" evidence="1">
    <location>
        <begin position="737"/>
        <end position="772"/>
    </location>
</feature>
<feature type="chain" id="PRO_5013069550" evidence="3">
    <location>
        <begin position="32"/>
        <end position="772"/>
    </location>
</feature>
<evidence type="ECO:0000313" key="4">
    <source>
        <dbReference type="EMBL" id="SKC35191.1"/>
    </source>
</evidence>
<evidence type="ECO:0000256" key="1">
    <source>
        <dbReference type="SAM" id="MobiDB-lite"/>
    </source>
</evidence>
<sequence>MNPFRSAVRLRQVIALAVGSASLIVGGPASAALAVTSHGGVASPVTAVAPGIAPGVAQADEITANLHLSGSPVAPGGIMTVTASVTNRTAETIPAGRLVLSSGSSRIDATNAFDAWMGTNPGAGDDGAAEADQLVADIRTGHEITAVDVDEISPGASFSTESILVPADSLELPADYGVYPIRASYSAGAATAESRDTFIFTPTAAPATVGVAVAVPLTVPASADGLIPADLLETYTGPSGVLTRQLDGVRDRPVAIGIDPRIIASIRALGTAAPESATSWLERLQSATNETFALQYADADPAAQSQMGFDALLQPTSLLYGMNPANFAGMTPPPAVPTEPSTAGTDGAHSVPGATPTATTQPDGSPALPDLAQLLDWPYTDDGILWPADDSAAASDLPVFQASGATQTILSSTNTQLDAAATASASARVGDASVLVSDAPASAEFRAATVTAVTPDQQQDALNALSSRLAVLSSNAASDGTVVLLTLDRGVPPTSFRVGEAIGSLQSLAGTRVATLDDARSRPSVETAIVDAAEPSDRLSDLADRWKNESRLGEFATVLDQPELLTGRERAELLALTAIGWQETPDTFDAAVDKHREQTSRTLQSVQLATTSQITMISGQASLPFAVRNDLGYPITVRLDASASNPRLDIDGSVTKKVPANSRETVSVPVEARLGNGDVTVRLQLFSATGVRVASDAFVPVVVRADWEGIGAIILGTFVLLLFVGGLVRTILKRRAERRADETAAAPETAATPETPEATEATEATGKPDGND</sequence>
<name>A0A1T5I7I8_9MICO</name>
<accession>A0A1T5I7I8</accession>
<feature type="transmembrane region" description="Helical" evidence="2">
    <location>
        <begin position="710"/>
        <end position="732"/>
    </location>
</feature>
<keyword evidence="5" id="KW-1185">Reference proteome</keyword>